<evidence type="ECO:0000313" key="1">
    <source>
        <dbReference type="EMBL" id="KAI3814358.1"/>
    </source>
</evidence>
<keyword evidence="2" id="KW-1185">Reference proteome</keyword>
<sequence>MPDILNVKAGEISHGDDLTKIKKKECVRAGDVLAMCLAFGSHMLKEFVVAEPGPLRKPQPGMWHIME</sequence>
<name>A0ACB9J1K4_9ASTR</name>
<reference evidence="1 2" key="2">
    <citation type="journal article" date="2022" name="Mol. Ecol. Resour.">
        <title>The genomes of chicory, endive, great burdock and yacon provide insights into Asteraceae paleo-polyploidization history and plant inulin production.</title>
        <authorList>
            <person name="Fan W."/>
            <person name="Wang S."/>
            <person name="Wang H."/>
            <person name="Wang A."/>
            <person name="Jiang F."/>
            <person name="Liu H."/>
            <person name="Zhao H."/>
            <person name="Xu D."/>
            <person name="Zhang Y."/>
        </authorList>
    </citation>
    <scope>NUCLEOTIDE SEQUENCE [LARGE SCALE GENOMIC DNA]</scope>
    <source>
        <strain evidence="2">cv. Yunnan</strain>
        <tissue evidence="1">Leaves</tissue>
    </source>
</reference>
<accession>A0ACB9J1K4</accession>
<comment type="caution">
    <text evidence="1">The sequence shown here is derived from an EMBL/GenBank/DDBJ whole genome shotgun (WGS) entry which is preliminary data.</text>
</comment>
<protein>
    <submittedName>
        <fullName evidence="1">Uncharacterized protein</fullName>
    </submittedName>
</protein>
<dbReference type="EMBL" id="CM042023">
    <property type="protein sequence ID" value="KAI3814358.1"/>
    <property type="molecule type" value="Genomic_DNA"/>
</dbReference>
<proteinExistence type="predicted"/>
<dbReference type="Proteomes" id="UP001056120">
    <property type="component" value="Linkage Group LG06"/>
</dbReference>
<reference evidence="2" key="1">
    <citation type="journal article" date="2022" name="Mol. Ecol. Resour.">
        <title>The genomes of chicory, endive, great burdock and yacon provide insights into Asteraceae palaeo-polyploidization history and plant inulin production.</title>
        <authorList>
            <person name="Fan W."/>
            <person name="Wang S."/>
            <person name="Wang H."/>
            <person name="Wang A."/>
            <person name="Jiang F."/>
            <person name="Liu H."/>
            <person name="Zhao H."/>
            <person name="Xu D."/>
            <person name="Zhang Y."/>
        </authorList>
    </citation>
    <scope>NUCLEOTIDE SEQUENCE [LARGE SCALE GENOMIC DNA]</scope>
    <source>
        <strain evidence="2">cv. Yunnan</strain>
    </source>
</reference>
<gene>
    <name evidence="1" type="ORF">L1987_19111</name>
</gene>
<organism evidence="1 2">
    <name type="scientific">Smallanthus sonchifolius</name>
    <dbReference type="NCBI Taxonomy" id="185202"/>
    <lineage>
        <taxon>Eukaryota</taxon>
        <taxon>Viridiplantae</taxon>
        <taxon>Streptophyta</taxon>
        <taxon>Embryophyta</taxon>
        <taxon>Tracheophyta</taxon>
        <taxon>Spermatophyta</taxon>
        <taxon>Magnoliopsida</taxon>
        <taxon>eudicotyledons</taxon>
        <taxon>Gunneridae</taxon>
        <taxon>Pentapetalae</taxon>
        <taxon>asterids</taxon>
        <taxon>campanulids</taxon>
        <taxon>Asterales</taxon>
        <taxon>Asteraceae</taxon>
        <taxon>Asteroideae</taxon>
        <taxon>Heliantheae alliance</taxon>
        <taxon>Millerieae</taxon>
        <taxon>Smallanthus</taxon>
    </lineage>
</organism>
<evidence type="ECO:0000313" key="2">
    <source>
        <dbReference type="Proteomes" id="UP001056120"/>
    </source>
</evidence>